<organism evidence="2 3">
    <name type="scientific">Podospora didyma</name>
    <dbReference type="NCBI Taxonomy" id="330526"/>
    <lineage>
        <taxon>Eukaryota</taxon>
        <taxon>Fungi</taxon>
        <taxon>Dikarya</taxon>
        <taxon>Ascomycota</taxon>
        <taxon>Pezizomycotina</taxon>
        <taxon>Sordariomycetes</taxon>
        <taxon>Sordariomycetidae</taxon>
        <taxon>Sordariales</taxon>
        <taxon>Podosporaceae</taxon>
        <taxon>Podospora</taxon>
    </lineage>
</organism>
<feature type="compositionally biased region" description="Basic and acidic residues" evidence="1">
    <location>
        <begin position="511"/>
        <end position="542"/>
    </location>
</feature>
<feature type="compositionally biased region" description="Low complexity" evidence="1">
    <location>
        <begin position="488"/>
        <end position="510"/>
    </location>
</feature>
<feature type="compositionally biased region" description="Polar residues" evidence="1">
    <location>
        <begin position="217"/>
        <end position="226"/>
    </location>
</feature>
<evidence type="ECO:0000313" key="2">
    <source>
        <dbReference type="EMBL" id="KAK3370234.1"/>
    </source>
</evidence>
<feature type="compositionally biased region" description="Pro residues" evidence="1">
    <location>
        <begin position="148"/>
        <end position="162"/>
    </location>
</feature>
<feature type="compositionally biased region" description="Basic and acidic residues" evidence="1">
    <location>
        <begin position="641"/>
        <end position="650"/>
    </location>
</feature>
<feature type="compositionally biased region" description="Polar residues" evidence="1">
    <location>
        <begin position="603"/>
        <end position="614"/>
    </location>
</feature>
<feature type="region of interest" description="Disordered" evidence="1">
    <location>
        <begin position="852"/>
        <end position="936"/>
    </location>
</feature>
<dbReference type="Proteomes" id="UP001285441">
    <property type="component" value="Unassembled WGS sequence"/>
</dbReference>
<feature type="compositionally biased region" description="Basic and acidic residues" evidence="1">
    <location>
        <begin position="664"/>
        <end position="691"/>
    </location>
</feature>
<feature type="compositionally biased region" description="Basic and acidic residues" evidence="1">
    <location>
        <begin position="1089"/>
        <end position="1125"/>
    </location>
</feature>
<feature type="compositionally biased region" description="Basic and acidic residues" evidence="1">
    <location>
        <begin position="884"/>
        <end position="894"/>
    </location>
</feature>
<feature type="region of interest" description="Disordered" evidence="1">
    <location>
        <begin position="29"/>
        <end position="255"/>
    </location>
</feature>
<accession>A0AAE0K5E6</accession>
<feature type="compositionally biased region" description="Low complexity" evidence="1">
    <location>
        <begin position="1131"/>
        <end position="1145"/>
    </location>
</feature>
<dbReference type="AlphaFoldDB" id="A0AAE0K5E6"/>
<name>A0AAE0K5E6_9PEZI</name>
<dbReference type="EMBL" id="JAULSW010000009">
    <property type="protein sequence ID" value="KAK3370234.1"/>
    <property type="molecule type" value="Genomic_DNA"/>
</dbReference>
<feature type="compositionally biased region" description="Basic and acidic residues" evidence="1">
    <location>
        <begin position="615"/>
        <end position="624"/>
    </location>
</feature>
<sequence length="1145" mass="127936">MMAAADLTPKPPLPKMATSRVNDALSLDVDRLSSQPRMFKKHKVLPHPRKDIPGGMQRSAPRKYDLEIKTPPSSRSLGPHGSRPLRPQPPKRAAAGPEPPPTPPAHSRTSSSSHSVKLTSPTYVSSPLQSAENVSSRLPTTPTNQQTPPTPNLTPDRTPPGPSERHAKPRPPVNDRIPSKLTVDSRTESFRTAPENPYSSEDEDDGRSTLRPILPSAKTSQSTVRQVNGDGKPKPQPVGLGLGLESSPEEEDLTPRTRGEFNAFDGEWANGGASGSEVEEEWDYNLGRNVTVKKRLHITQPNDVREEVIDDTTVTPTKATKALRSISLQESLLVYPARRVISDQLPVQTPPSNSESSISIDFKRSSIMSTKSTTSTVVEAILVEAAPQRRKTLRHVRKQITLRDSASDLSPASSAPTSVSAAFEDTRRPRLSNKAGDLPRESYASIGTTNSISSRKARREVWKNGGIPVVIVPERRTSVKSTSKEPSLRSTSSRSKKSPSQSSIQVSQVSKSKENIPHFERQPRRSRTLSESDGSRSGDQRTIDFPPTIPTRASSLSAPTSRNASRTGSLTAESLRAHNAFQVQQAHHALQKANQALEKLSIDTRQSGNNSSTNNRRDKVDKPSSKALAVAQPIRPSQPSHVERTAERTNPEVTILRAPSIESTKSKEARQQQQAHQEHNPDEDPGHRLSVDRYGDPFFGKRLSVQNTPFSLASVDTTATSHASHAEVSEAMAVNIYPHQNKSVMIVDHSAKPSESSSLERYRSSDTDTPTIRATDVDSVIPHTPPQQFSMNDVDSPLRNPRAPPEPPAIKFIPATPSGLTPTVEKQKMMGNYFEMAQEKPKRSMSLLRQTLTRRRTSDYGPSASRPPGFLTRTFSLTRSGSKKGRDSWADDSTRPGLRRHSSDDRPKDENRLHPFWQPAYLEDETSSSEDEEWYDEAAEGRMYKYPPVDNRPALPRRSISARMKRTFAILPARDDYDYDEDHHHHGRRIAPERRTIRRTPSGNLRVMKFRRSMESLPRIELNDGRPYTAPEHEESNGHAGPSRHLKFWRSPSLSKRRVLNRKRSSDSVKKSGSGFLPALGKRMNFPRRLSERRREKRTQELRRMISGPREVRDGVGDVIRRTSYRDTYYQQQQQQQQQQQFSSF</sequence>
<feature type="compositionally biased region" description="Polar residues" evidence="1">
    <location>
        <begin position="551"/>
        <end position="570"/>
    </location>
</feature>
<feature type="compositionally biased region" description="Low complexity" evidence="1">
    <location>
        <begin position="407"/>
        <end position="422"/>
    </location>
</feature>
<evidence type="ECO:0000256" key="1">
    <source>
        <dbReference type="SAM" id="MobiDB-lite"/>
    </source>
</evidence>
<evidence type="ECO:0000313" key="3">
    <source>
        <dbReference type="Proteomes" id="UP001285441"/>
    </source>
</evidence>
<feature type="region of interest" description="Disordered" evidence="1">
    <location>
        <begin position="404"/>
        <end position="444"/>
    </location>
</feature>
<proteinExistence type="predicted"/>
<feature type="region of interest" description="Disordered" evidence="1">
    <location>
        <begin position="473"/>
        <end position="570"/>
    </location>
</feature>
<feature type="region of interest" description="Disordered" evidence="1">
    <location>
        <begin position="602"/>
        <end position="691"/>
    </location>
</feature>
<feature type="compositionally biased region" description="Basic residues" evidence="1">
    <location>
        <begin position="38"/>
        <end position="47"/>
    </location>
</feature>
<protein>
    <submittedName>
        <fullName evidence="2">Uncharacterized protein</fullName>
    </submittedName>
</protein>
<feature type="compositionally biased region" description="Basic and acidic residues" evidence="1">
    <location>
        <begin position="473"/>
        <end position="487"/>
    </location>
</feature>
<feature type="region of interest" description="Disordered" evidence="1">
    <location>
        <begin position="750"/>
        <end position="818"/>
    </location>
</feature>
<feature type="compositionally biased region" description="Low complexity" evidence="1">
    <location>
        <begin position="105"/>
        <end position="122"/>
    </location>
</feature>
<feature type="compositionally biased region" description="Acidic residues" evidence="1">
    <location>
        <begin position="922"/>
        <end position="936"/>
    </location>
</feature>
<feature type="compositionally biased region" description="Basic and acidic residues" evidence="1">
    <location>
        <begin position="901"/>
        <end position="913"/>
    </location>
</feature>
<reference evidence="2" key="2">
    <citation type="submission" date="2023-06" db="EMBL/GenBank/DDBJ databases">
        <authorList>
            <consortium name="Lawrence Berkeley National Laboratory"/>
            <person name="Haridas S."/>
            <person name="Hensen N."/>
            <person name="Bonometti L."/>
            <person name="Westerberg I."/>
            <person name="Brannstrom I.O."/>
            <person name="Guillou S."/>
            <person name="Cros-Aarteil S."/>
            <person name="Calhoun S."/>
            <person name="Kuo A."/>
            <person name="Mondo S."/>
            <person name="Pangilinan J."/>
            <person name="Riley R."/>
            <person name="LaButti K."/>
            <person name="Andreopoulos B."/>
            <person name="Lipzen A."/>
            <person name="Chen C."/>
            <person name="Yanf M."/>
            <person name="Daum C."/>
            <person name="Ng V."/>
            <person name="Clum A."/>
            <person name="Steindorff A."/>
            <person name="Ohm R."/>
            <person name="Martin F."/>
            <person name="Silar P."/>
            <person name="Natvig D."/>
            <person name="Lalanne C."/>
            <person name="Gautier V."/>
            <person name="Ament-velasquez S.L."/>
            <person name="Kruys A."/>
            <person name="Hutchinson M.I."/>
            <person name="Powell A.J."/>
            <person name="Barry K."/>
            <person name="Miller A.N."/>
            <person name="Grigoriev I.V."/>
            <person name="Debuchy R."/>
            <person name="Gladieux P."/>
            <person name="Thoren M.H."/>
            <person name="Johannesson H."/>
        </authorList>
    </citation>
    <scope>NUCLEOTIDE SEQUENCE</scope>
    <source>
        <strain evidence="2">CBS 232.78</strain>
    </source>
</reference>
<feature type="compositionally biased region" description="Low complexity" evidence="1">
    <location>
        <begin position="138"/>
        <end position="147"/>
    </location>
</feature>
<feature type="compositionally biased region" description="Polar residues" evidence="1">
    <location>
        <begin position="123"/>
        <end position="137"/>
    </location>
</feature>
<comment type="caution">
    <text evidence="2">The sequence shown here is derived from an EMBL/GenBank/DDBJ whole genome shotgun (WGS) entry which is preliminary data.</text>
</comment>
<gene>
    <name evidence="2" type="ORF">B0H63DRAFT_311231</name>
</gene>
<feature type="region of interest" description="Disordered" evidence="1">
    <location>
        <begin position="1016"/>
        <end position="1145"/>
    </location>
</feature>
<keyword evidence="3" id="KW-1185">Reference proteome</keyword>
<reference evidence="2" key="1">
    <citation type="journal article" date="2023" name="Mol. Phylogenet. Evol.">
        <title>Genome-scale phylogeny and comparative genomics of the fungal order Sordariales.</title>
        <authorList>
            <person name="Hensen N."/>
            <person name="Bonometti L."/>
            <person name="Westerberg I."/>
            <person name="Brannstrom I.O."/>
            <person name="Guillou S."/>
            <person name="Cros-Aarteil S."/>
            <person name="Calhoun S."/>
            <person name="Haridas S."/>
            <person name="Kuo A."/>
            <person name="Mondo S."/>
            <person name="Pangilinan J."/>
            <person name="Riley R."/>
            <person name="LaButti K."/>
            <person name="Andreopoulos B."/>
            <person name="Lipzen A."/>
            <person name="Chen C."/>
            <person name="Yan M."/>
            <person name="Daum C."/>
            <person name="Ng V."/>
            <person name="Clum A."/>
            <person name="Steindorff A."/>
            <person name="Ohm R.A."/>
            <person name="Martin F."/>
            <person name="Silar P."/>
            <person name="Natvig D.O."/>
            <person name="Lalanne C."/>
            <person name="Gautier V."/>
            <person name="Ament-Velasquez S.L."/>
            <person name="Kruys A."/>
            <person name="Hutchinson M.I."/>
            <person name="Powell A.J."/>
            <person name="Barry K."/>
            <person name="Miller A.N."/>
            <person name="Grigoriev I.V."/>
            <person name="Debuchy R."/>
            <person name="Gladieux P."/>
            <person name="Hiltunen Thoren M."/>
            <person name="Johannesson H."/>
        </authorList>
    </citation>
    <scope>NUCLEOTIDE SEQUENCE</scope>
    <source>
        <strain evidence="2">CBS 232.78</strain>
    </source>
</reference>